<dbReference type="EMBL" id="JACHJR010000001">
    <property type="protein sequence ID" value="MBB4951763.1"/>
    <property type="molecule type" value="Genomic_DNA"/>
</dbReference>
<dbReference type="AlphaFoldDB" id="A0A7W7WLZ3"/>
<dbReference type="Proteomes" id="UP000573327">
    <property type="component" value="Unassembled WGS sequence"/>
</dbReference>
<comment type="caution">
    <text evidence="2">The sequence shown here is derived from an EMBL/GenBank/DDBJ whole genome shotgun (WGS) entry which is preliminary data.</text>
</comment>
<sequence length="368" mass="37328">MKPPGRRSAVLLLTVATVLAAGTALALSRPPGEGGPAPAAGPRPVVLDADEHGSLVLDEGAGEVVGYGADGEIRWRNRELADRLYVSCLAACPDAVGSGASPGTAAAPAVWQVGDRSAADPSVGGVVLWAGDPEHLLTASDTGTGRTRIEARAPGSVEVRVVDGGDPHLYRAADRRHGLLVLSAGPDRSSELTVRRTAERWEVSEAATGGIRGACLTPSGDQAVRYGPTDVRRSSAAGGGELTVPVGEVGHCAAAGDQLLVQRFTGGEGEGEGEQTVTELWDATARLRWTRTTAGIHAAELDPAGTAVALPTDAGVLVLDTAGAELGRYPGATDAQYVSPGCLLVLGPGSAPATHCTTPATTAAQSRR</sequence>
<evidence type="ECO:0008006" key="4">
    <source>
        <dbReference type="Google" id="ProtNLM"/>
    </source>
</evidence>
<accession>A0A7W7WLZ3</accession>
<organism evidence="2 3">
    <name type="scientific">Kitasatospora gansuensis</name>
    <dbReference type="NCBI Taxonomy" id="258050"/>
    <lineage>
        <taxon>Bacteria</taxon>
        <taxon>Bacillati</taxon>
        <taxon>Actinomycetota</taxon>
        <taxon>Actinomycetes</taxon>
        <taxon>Kitasatosporales</taxon>
        <taxon>Streptomycetaceae</taxon>
        <taxon>Kitasatospora</taxon>
    </lineage>
</organism>
<keyword evidence="1" id="KW-0732">Signal</keyword>
<evidence type="ECO:0000313" key="2">
    <source>
        <dbReference type="EMBL" id="MBB4951763.1"/>
    </source>
</evidence>
<evidence type="ECO:0000256" key="1">
    <source>
        <dbReference type="SAM" id="SignalP"/>
    </source>
</evidence>
<feature type="chain" id="PRO_5030728148" description="Pyrroloquinoline-quinone binding quinoprotein" evidence="1">
    <location>
        <begin position="27"/>
        <end position="368"/>
    </location>
</feature>
<keyword evidence="3" id="KW-1185">Reference proteome</keyword>
<protein>
    <recommendedName>
        <fullName evidence="4">Pyrroloquinoline-quinone binding quinoprotein</fullName>
    </recommendedName>
</protein>
<proteinExistence type="predicted"/>
<name>A0A7W7WLZ3_9ACTN</name>
<feature type="signal peptide" evidence="1">
    <location>
        <begin position="1"/>
        <end position="26"/>
    </location>
</feature>
<dbReference type="RefSeq" id="WP_184923952.1">
    <property type="nucleotide sequence ID" value="NZ_JACHJR010000001.1"/>
</dbReference>
<evidence type="ECO:0000313" key="3">
    <source>
        <dbReference type="Proteomes" id="UP000573327"/>
    </source>
</evidence>
<reference evidence="2 3" key="1">
    <citation type="submission" date="2020-08" db="EMBL/GenBank/DDBJ databases">
        <title>Sequencing the genomes of 1000 actinobacteria strains.</title>
        <authorList>
            <person name="Klenk H.-P."/>
        </authorList>
    </citation>
    <scope>NUCLEOTIDE SEQUENCE [LARGE SCALE GENOMIC DNA]</scope>
    <source>
        <strain evidence="2 3">DSM 44786</strain>
    </source>
</reference>
<gene>
    <name evidence="2" type="ORF">F4556_007298</name>
</gene>